<keyword evidence="7" id="KW-1185">Reference proteome</keyword>
<protein>
    <recommendedName>
        <fullName evidence="8">Ankyrin repeat protein</fullName>
    </recommendedName>
</protein>
<dbReference type="OrthoDB" id="341259at2759"/>
<dbReference type="InterPro" id="IPR045863">
    <property type="entry name" value="CorA_TM1_TM2"/>
</dbReference>
<proteinExistence type="predicted"/>
<evidence type="ECO:0008006" key="8">
    <source>
        <dbReference type="Google" id="ProtNLM"/>
    </source>
</evidence>
<accession>A0A8H4XND8</accession>
<name>A0A8H4XND8_9HYPO</name>
<keyword evidence="4 5" id="KW-0472">Membrane</keyword>
<dbReference type="PANTHER" id="PTHR47685:SF1">
    <property type="entry name" value="MAGNESIUM TRANSPORT PROTEIN CORA"/>
    <property type="match status" value="1"/>
</dbReference>
<dbReference type="Pfam" id="PF01544">
    <property type="entry name" value="CorA"/>
    <property type="match status" value="1"/>
</dbReference>
<dbReference type="GO" id="GO:0046873">
    <property type="term" value="F:metal ion transmembrane transporter activity"/>
    <property type="evidence" value="ECO:0007669"/>
    <property type="project" value="InterPro"/>
</dbReference>
<evidence type="ECO:0000313" key="7">
    <source>
        <dbReference type="Proteomes" id="UP000635477"/>
    </source>
</evidence>
<organism evidence="6 7">
    <name type="scientific">Fusarium zealandicum</name>
    <dbReference type="NCBI Taxonomy" id="1053134"/>
    <lineage>
        <taxon>Eukaryota</taxon>
        <taxon>Fungi</taxon>
        <taxon>Dikarya</taxon>
        <taxon>Ascomycota</taxon>
        <taxon>Pezizomycotina</taxon>
        <taxon>Sordariomycetes</taxon>
        <taxon>Hypocreomycetidae</taxon>
        <taxon>Hypocreales</taxon>
        <taxon>Nectriaceae</taxon>
        <taxon>Fusarium</taxon>
        <taxon>Fusarium staphyleae species complex</taxon>
    </lineage>
</organism>
<dbReference type="EMBL" id="JABEYC010000108">
    <property type="protein sequence ID" value="KAF4982586.1"/>
    <property type="molecule type" value="Genomic_DNA"/>
</dbReference>
<comment type="subcellular location">
    <subcellularLocation>
        <location evidence="1">Membrane</location>
        <topology evidence="1">Multi-pass membrane protein</topology>
    </subcellularLocation>
</comment>
<keyword evidence="3 5" id="KW-1133">Transmembrane helix</keyword>
<evidence type="ECO:0000313" key="6">
    <source>
        <dbReference type="EMBL" id="KAF4982586.1"/>
    </source>
</evidence>
<evidence type="ECO:0000256" key="1">
    <source>
        <dbReference type="ARBA" id="ARBA00004141"/>
    </source>
</evidence>
<dbReference type="SUPFAM" id="SSF144083">
    <property type="entry name" value="Magnesium transport protein CorA, transmembrane region"/>
    <property type="match status" value="1"/>
</dbReference>
<dbReference type="Gene3D" id="1.20.58.340">
    <property type="entry name" value="Magnesium transport protein CorA, transmembrane region"/>
    <property type="match status" value="1"/>
</dbReference>
<dbReference type="Proteomes" id="UP000635477">
    <property type="component" value="Unassembled WGS sequence"/>
</dbReference>
<dbReference type="PANTHER" id="PTHR47685">
    <property type="entry name" value="MAGNESIUM TRANSPORT PROTEIN CORA"/>
    <property type="match status" value="1"/>
</dbReference>
<sequence length="209" mass="23540">MVDSKDTEDFIRQIESRTAEIEELVEAVTRTTGQLQELLTLKQQQAGIIEAKAALIRADESIRQGRAIMAFTIVTILFLPLGFFAAFFGMNNSDYTGDEWMKLGHQVMYMFLLSAAVITITLSMAFIPGTSLKRGKGRVLSFILVKRFRKGEESKGEKVWGSGRDVGRKIQVANMTNAEEIGTSKAPRWDGWWSQIRNRTSTKLKDPEN</sequence>
<dbReference type="InterPro" id="IPR002523">
    <property type="entry name" value="MgTranspt_CorA/ZnTranspt_ZntB"/>
</dbReference>
<reference evidence="6" key="1">
    <citation type="journal article" date="2020" name="BMC Genomics">
        <title>Correction to: Identification and distribution of gene clusters required for synthesis of sphingolipid metabolism inhibitors in diverse species of the filamentous fungus Fusarium.</title>
        <authorList>
            <person name="Kim H.S."/>
            <person name="Lohmar J.M."/>
            <person name="Busman M."/>
            <person name="Brown D.W."/>
            <person name="Naumann T.A."/>
            <person name="Divon H.H."/>
            <person name="Lysoe E."/>
            <person name="Uhlig S."/>
            <person name="Proctor R.H."/>
        </authorList>
    </citation>
    <scope>NUCLEOTIDE SEQUENCE</scope>
    <source>
        <strain evidence="6">NRRL 22465</strain>
    </source>
</reference>
<dbReference type="InterPro" id="IPR050829">
    <property type="entry name" value="CorA_MIT"/>
</dbReference>
<evidence type="ECO:0000256" key="5">
    <source>
        <dbReference type="SAM" id="Phobius"/>
    </source>
</evidence>
<evidence type="ECO:0000256" key="3">
    <source>
        <dbReference type="ARBA" id="ARBA00022989"/>
    </source>
</evidence>
<evidence type="ECO:0000256" key="4">
    <source>
        <dbReference type="ARBA" id="ARBA00023136"/>
    </source>
</evidence>
<dbReference type="GO" id="GO:0016020">
    <property type="term" value="C:membrane"/>
    <property type="evidence" value="ECO:0007669"/>
    <property type="project" value="UniProtKB-SubCell"/>
</dbReference>
<gene>
    <name evidence="6" type="ORF">FZEAL_1818</name>
</gene>
<dbReference type="AlphaFoldDB" id="A0A8H4XND8"/>
<feature type="transmembrane region" description="Helical" evidence="5">
    <location>
        <begin position="67"/>
        <end position="88"/>
    </location>
</feature>
<keyword evidence="2 5" id="KW-0812">Transmembrane</keyword>
<evidence type="ECO:0000256" key="2">
    <source>
        <dbReference type="ARBA" id="ARBA00022692"/>
    </source>
</evidence>
<feature type="transmembrane region" description="Helical" evidence="5">
    <location>
        <begin position="108"/>
        <end position="128"/>
    </location>
</feature>
<comment type="caution">
    <text evidence="6">The sequence shown here is derived from an EMBL/GenBank/DDBJ whole genome shotgun (WGS) entry which is preliminary data.</text>
</comment>
<reference evidence="6" key="2">
    <citation type="submission" date="2020-05" db="EMBL/GenBank/DDBJ databases">
        <authorList>
            <person name="Kim H.-S."/>
            <person name="Proctor R.H."/>
            <person name="Brown D.W."/>
        </authorList>
    </citation>
    <scope>NUCLEOTIDE SEQUENCE</scope>
    <source>
        <strain evidence="6">NRRL 22465</strain>
    </source>
</reference>